<dbReference type="HOGENOM" id="CLU_601786_0_0_1"/>
<dbReference type="PANTHER" id="PTHR14633">
    <property type="entry name" value="LITTLE ELONGATION COMPLEX SUBUNIT 2"/>
    <property type="match status" value="1"/>
</dbReference>
<gene>
    <name evidence="2" type="primary">AUGUSTUS-3.0.2_11887</name>
    <name evidence="2" type="ORF">TcasGA2_TC011887</name>
</gene>
<dbReference type="GO" id="GO:0008023">
    <property type="term" value="C:transcription elongation factor complex"/>
    <property type="evidence" value="ECO:0007669"/>
    <property type="project" value="InterPro"/>
</dbReference>
<dbReference type="AlphaFoldDB" id="D6WZ77"/>
<proteinExistence type="predicted"/>
<dbReference type="InParanoid" id="D6WZ77"/>
<dbReference type="Pfam" id="PF10505">
    <property type="entry name" value="NARG2_C"/>
    <property type="match status" value="1"/>
</dbReference>
<evidence type="ECO:0000313" key="3">
    <source>
        <dbReference type="Proteomes" id="UP000007266"/>
    </source>
</evidence>
<dbReference type="OMA" id="IQIERHT"/>
<dbReference type="STRING" id="7070.D6WZ77"/>
<organism evidence="2 3">
    <name type="scientific">Tribolium castaneum</name>
    <name type="common">Red flour beetle</name>
    <dbReference type="NCBI Taxonomy" id="7070"/>
    <lineage>
        <taxon>Eukaryota</taxon>
        <taxon>Metazoa</taxon>
        <taxon>Ecdysozoa</taxon>
        <taxon>Arthropoda</taxon>
        <taxon>Hexapoda</taxon>
        <taxon>Insecta</taxon>
        <taxon>Pterygota</taxon>
        <taxon>Neoptera</taxon>
        <taxon>Endopterygota</taxon>
        <taxon>Coleoptera</taxon>
        <taxon>Polyphaga</taxon>
        <taxon>Cucujiformia</taxon>
        <taxon>Tenebrionidae</taxon>
        <taxon>Tenebrionidae incertae sedis</taxon>
        <taxon>Tribolium</taxon>
    </lineage>
</organism>
<dbReference type="InterPro" id="IPR019535">
    <property type="entry name" value="ICE2_C"/>
</dbReference>
<keyword evidence="3" id="KW-1185">Reference proteome</keyword>
<dbReference type="PANTHER" id="PTHR14633:SF3">
    <property type="entry name" value="LITTLE ELONGATION COMPLEX SUBUNIT 2"/>
    <property type="match status" value="1"/>
</dbReference>
<accession>D6WZ77</accession>
<sequence>MDEFVKLTWRKEVTDPDLDERFLSEEAVSESYVYKSFTKPIKSKPKRNVKLHVAKEKYVPSLKYHRLIRRRSLLTKSQKSYCLEALKLIQSGKRSDLLTEREKCCLKIYGECQSKIVEENQLFQEYAKNMWLKYKDKPLKTKPGIYMYAWPKWKQKLCRYLDYPQFYKEIASVCLNYDENEATVDFQHLVQPQETGTLARFVQPNLKEQCCLKMNTFQKVAKEVLLNSKLPVSQDDNIPKLLKSHKFDAVISSSGLKQIIDYTNIKTKWIIPVVIKEIEDEGGKLRKVVFIDKVLPKVDPSPHDLNCYAYKRLLKLSFCEYEAFKYPVEETPIGEGDEQDCETEDPKDRKKVIHHNANYRIWNIKKTTSHNTLMKNQSKDTEINLLVRCKLDGCEETEQSVLYPVTVRPKIEQQMQYGVNIASRSEIARDWTSLFFRLYSFLYRARIYSPMHEVISVEKCSIQKINIEAQTHYDYKPILGLGVLEKVLSQLVGLECGTYLLQHLPKHESFLSIMKQSDCTENAYDLHKECEETKVNTEGRLSWLPIDVNYILPVHEEYKQIPAVFHGFDNKKEPSGTTVSDQFA</sequence>
<dbReference type="eggNOG" id="ENOG502QUWA">
    <property type="taxonomic scope" value="Eukaryota"/>
</dbReference>
<dbReference type="GO" id="GO:0045945">
    <property type="term" value="P:positive regulation of transcription by RNA polymerase III"/>
    <property type="evidence" value="ECO:0000318"/>
    <property type="project" value="GO_Central"/>
</dbReference>
<reference evidence="2 3" key="1">
    <citation type="journal article" date="2008" name="Nature">
        <title>The genome of the model beetle and pest Tribolium castaneum.</title>
        <authorList>
            <consortium name="Tribolium Genome Sequencing Consortium"/>
            <person name="Richards S."/>
            <person name="Gibbs R.A."/>
            <person name="Weinstock G.M."/>
            <person name="Brown S.J."/>
            <person name="Denell R."/>
            <person name="Beeman R.W."/>
            <person name="Gibbs R."/>
            <person name="Beeman R.W."/>
            <person name="Brown S.J."/>
            <person name="Bucher G."/>
            <person name="Friedrich M."/>
            <person name="Grimmelikhuijzen C.J."/>
            <person name="Klingler M."/>
            <person name="Lorenzen M."/>
            <person name="Richards S."/>
            <person name="Roth S."/>
            <person name="Schroder R."/>
            <person name="Tautz D."/>
            <person name="Zdobnov E.M."/>
            <person name="Muzny D."/>
            <person name="Gibbs R.A."/>
            <person name="Weinstock G.M."/>
            <person name="Attaway T."/>
            <person name="Bell S."/>
            <person name="Buhay C.J."/>
            <person name="Chandrabose M.N."/>
            <person name="Chavez D."/>
            <person name="Clerk-Blankenburg K.P."/>
            <person name="Cree A."/>
            <person name="Dao M."/>
            <person name="Davis C."/>
            <person name="Chacko J."/>
            <person name="Dinh H."/>
            <person name="Dugan-Rocha S."/>
            <person name="Fowler G."/>
            <person name="Garner T.T."/>
            <person name="Garnes J."/>
            <person name="Gnirke A."/>
            <person name="Hawes A."/>
            <person name="Hernandez J."/>
            <person name="Hines S."/>
            <person name="Holder M."/>
            <person name="Hume J."/>
            <person name="Jhangiani S.N."/>
            <person name="Joshi V."/>
            <person name="Khan Z.M."/>
            <person name="Jackson L."/>
            <person name="Kovar C."/>
            <person name="Kowis A."/>
            <person name="Lee S."/>
            <person name="Lewis L.R."/>
            <person name="Margolis J."/>
            <person name="Morgan M."/>
            <person name="Nazareth L.V."/>
            <person name="Nguyen N."/>
            <person name="Okwuonu G."/>
            <person name="Parker D."/>
            <person name="Richards S."/>
            <person name="Ruiz S.J."/>
            <person name="Santibanez J."/>
            <person name="Savard J."/>
            <person name="Scherer S.E."/>
            <person name="Schneider B."/>
            <person name="Sodergren E."/>
            <person name="Tautz D."/>
            <person name="Vattahil S."/>
            <person name="Villasana D."/>
            <person name="White C.S."/>
            <person name="Wright R."/>
            <person name="Park Y."/>
            <person name="Beeman R.W."/>
            <person name="Lord J."/>
            <person name="Oppert B."/>
            <person name="Lorenzen M."/>
            <person name="Brown S."/>
            <person name="Wang L."/>
            <person name="Savard J."/>
            <person name="Tautz D."/>
            <person name="Richards S."/>
            <person name="Weinstock G."/>
            <person name="Gibbs R.A."/>
            <person name="Liu Y."/>
            <person name="Worley K."/>
            <person name="Weinstock G."/>
            <person name="Elsik C.G."/>
            <person name="Reese J.T."/>
            <person name="Elhaik E."/>
            <person name="Landan G."/>
            <person name="Graur D."/>
            <person name="Arensburger P."/>
            <person name="Atkinson P."/>
            <person name="Beeman R.W."/>
            <person name="Beidler J."/>
            <person name="Brown S.J."/>
            <person name="Demuth J.P."/>
            <person name="Drury D.W."/>
            <person name="Du Y.Z."/>
            <person name="Fujiwara H."/>
            <person name="Lorenzen M."/>
            <person name="Maselli V."/>
            <person name="Osanai M."/>
            <person name="Park Y."/>
            <person name="Robertson H.M."/>
            <person name="Tu Z."/>
            <person name="Wang J.J."/>
            <person name="Wang S."/>
            <person name="Richards S."/>
            <person name="Song H."/>
            <person name="Zhang L."/>
            <person name="Sodergren E."/>
            <person name="Werner D."/>
            <person name="Stanke M."/>
            <person name="Morgenstern B."/>
            <person name="Solovyev V."/>
            <person name="Kosarev P."/>
            <person name="Brown G."/>
            <person name="Chen H.C."/>
            <person name="Ermolaeva O."/>
            <person name="Hlavina W."/>
            <person name="Kapustin Y."/>
            <person name="Kiryutin B."/>
            <person name="Kitts P."/>
            <person name="Maglott D."/>
            <person name="Pruitt K."/>
            <person name="Sapojnikov V."/>
            <person name="Souvorov A."/>
            <person name="Mackey A.J."/>
            <person name="Waterhouse R.M."/>
            <person name="Wyder S."/>
            <person name="Zdobnov E.M."/>
            <person name="Zdobnov E.M."/>
            <person name="Wyder S."/>
            <person name="Kriventseva E.V."/>
            <person name="Kadowaki T."/>
            <person name="Bork P."/>
            <person name="Aranda M."/>
            <person name="Bao R."/>
            <person name="Beermann A."/>
            <person name="Berns N."/>
            <person name="Bolognesi R."/>
            <person name="Bonneton F."/>
            <person name="Bopp D."/>
            <person name="Brown S.J."/>
            <person name="Bucher G."/>
            <person name="Butts T."/>
            <person name="Chaumot A."/>
            <person name="Denell R.E."/>
            <person name="Ferrier D.E."/>
            <person name="Friedrich M."/>
            <person name="Gordon C.M."/>
            <person name="Jindra M."/>
            <person name="Klingler M."/>
            <person name="Lan Q."/>
            <person name="Lattorff H.M."/>
            <person name="Laudet V."/>
            <person name="von Levetsow C."/>
            <person name="Liu Z."/>
            <person name="Lutz R."/>
            <person name="Lynch J.A."/>
            <person name="da Fonseca R.N."/>
            <person name="Posnien N."/>
            <person name="Reuter R."/>
            <person name="Roth S."/>
            <person name="Savard J."/>
            <person name="Schinko J.B."/>
            <person name="Schmitt C."/>
            <person name="Schoppmeier M."/>
            <person name="Schroder R."/>
            <person name="Shippy T.D."/>
            <person name="Simonnet F."/>
            <person name="Marques-Souza H."/>
            <person name="Tautz D."/>
            <person name="Tomoyasu Y."/>
            <person name="Trauner J."/>
            <person name="Van der Zee M."/>
            <person name="Vervoort M."/>
            <person name="Wittkopp N."/>
            <person name="Wimmer E.A."/>
            <person name="Yang X."/>
            <person name="Jones A.K."/>
            <person name="Sattelle D.B."/>
            <person name="Ebert P.R."/>
            <person name="Nelson D."/>
            <person name="Scott J.G."/>
            <person name="Beeman R.W."/>
            <person name="Muthukrishnan S."/>
            <person name="Kramer K.J."/>
            <person name="Arakane Y."/>
            <person name="Beeman R.W."/>
            <person name="Zhu Q."/>
            <person name="Hogenkamp D."/>
            <person name="Dixit R."/>
            <person name="Oppert B."/>
            <person name="Jiang H."/>
            <person name="Zou Z."/>
            <person name="Marshall J."/>
            <person name="Elpidina E."/>
            <person name="Vinokurov K."/>
            <person name="Oppert C."/>
            <person name="Zou Z."/>
            <person name="Evans J."/>
            <person name="Lu Z."/>
            <person name="Zhao P."/>
            <person name="Sumathipala N."/>
            <person name="Altincicek B."/>
            <person name="Vilcinskas A."/>
            <person name="Williams M."/>
            <person name="Hultmark D."/>
            <person name="Hetru C."/>
            <person name="Jiang H."/>
            <person name="Grimmelikhuijzen C.J."/>
            <person name="Hauser F."/>
            <person name="Cazzamali G."/>
            <person name="Williamson M."/>
            <person name="Park Y."/>
            <person name="Li B."/>
            <person name="Tanaka Y."/>
            <person name="Predel R."/>
            <person name="Neupert S."/>
            <person name="Schachtner J."/>
            <person name="Verleyen P."/>
            <person name="Raible F."/>
            <person name="Bork P."/>
            <person name="Friedrich M."/>
            <person name="Walden K.K."/>
            <person name="Robertson H.M."/>
            <person name="Angeli S."/>
            <person name="Foret S."/>
            <person name="Bucher G."/>
            <person name="Schuetz S."/>
            <person name="Maleszka R."/>
            <person name="Wimmer E.A."/>
            <person name="Beeman R.W."/>
            <person name="Lorenzen M."/>
            <person name="Tomoyasu Y."/>
            <person name="Miller S.C."/>
            <person name="Grossmann D."/>
            <person name="Bucher G."/>
        </authorList>
    </citation>
    <scope>NUCLEOTIDE SEQUENCE [LARGE SCALE GENOMIC DNA]</scope>
    <source>
        <strain evidence="2 3">Georgia GA2</strain>
    </source>
</reference>
<dbReference type="Proteomes" id="UP000007266">
    <property type="component" value="Linkage group 9"/>
</dbReference>
<feature type="domain" description="Little elongation complex subunit 2 C-terminal" evidence="1">
    <location>
        <begin position="353"/>
        <end position="566"/>
    </location>
</feature>
<reference evidence="2 3" key="2">
    <citation type="journal article" date="2010" name="Nucleic Acids Res.">
        <title>BeetleBase in 2010: revisions to provide comprehensive genomic information for Tribolium castaneum.</title>
        <authorList>
            <person name="Kim H.S."/>
            <person name="Murphy T."/>
            <person name="Xia J."/>
            <person name="Caragea D."/>
            <person name="Park Y."/>
            <person name="Beeman R.W."/>
            <person name="Lorenzen M.D."/>
            <person name="Butcher S."/>
            <person name="Manak J.R."/>
            <person name="Brown S.J."/>
        </authorList>
    </citation>
    <scope>GENOME REANNOTATION</scope>
    <source>
        <strain evidence="2 3">Georgia GA2</strain>
    </source>
</reference>
<evidence type="ECO:0000313" key="2">
    <source>
        <dbReference type="EMBL" id="EFA09748.2"/>
    </source>
</evidence>
<evidence type="ECO:0000259" key="1">
    <source>
        <dbReference type="Pfam" id="PF10505"/>
    </source>
</evidence>
<dbReference type="EMBL" id="KQ971372">
    <property type="protein sequence ID" value="EFA09748.2"/>
    <property type="molecule type" value="Genomic_DNA"/>
</dbReference>
<dbReference type="GO" id="GO:0042795">
    <property type="term" value="P:snRNA transcription by RNA polymerase II"/>
    <property type="evidence" value="ECO:0000318"/>
    <property type="project" value="GO_Central"/>
</dbReference>
<dbReference type="GO" id="GO:0042796">
    <property type="term" value="P:snRNA transcription by RNA polymerase III"/>
    <property type="evidence" value="ECO:0000318"/>
    <property type="project" value="GO_Central"/>
</dbReference>
<protein>
    <recommendedName>
        <fullName evidence="1">Little elongation complex subunit 2 C-terminal domain-containing protein</fullName>
    </recommendedName>
</protein>
<name>D6WZ77_TRICA</name>